<dbReference type="RefSeq" id="WP_386194944.1">
    <property type="nucleotide sequence ID" value="NZ_JBHSBC010000039.1"/>
</dbReference>
<dbReference type="EMBL" id="JBHSBC010000039">
    <property type="protein sequence ID" value="MFC3984926.1"/>
    <property type="molecule type" value="Genomic_DNA"/>
</dbReference>
<dbReference type="Proteomes" id="UP001595698">
    <property type="component" value="Unassembled WGS sequence"/>
</dbReference>
<sequence length="138" mass="15542">MADAPKRIQRRRTRGWTMPEGAVYVGRPTKWGNPVRITPEPSDRDRRLAYRVHGSPTDRNGGPSYCLVETARYFAAKFFKWDLLNGRYGAAYPSLDDIRRELGGRDLACWCPLPTKPGQPDDCHAAVLLQIANDGAVR</sequence>
<organism evidence="2 3">
    <name type="scientific">Streptosporangium jomthongense</name>
    <dbReference type="NCBI Taxonomy" id="1193683"/>
    <lineage>
        <taxon>Bacteria</taxon>
        <taxon>Bacillati</taxon>
        <taxon>Actinomycetota</taxon>
        <taxon>Actinomycetes</taxon>
        <taxon>Streptosporangiales</taxon>
        <taxon>Streptosporangiaceae</taxon>
        <taxon>Streptosporangium</taxon>
    </lineage>
</organism>
<dbReference type="Pfam" id="PF14216">
    <property type="entry name" value="DUF4326"/>
    <property type="match status" value="1"/>
</dbReference>
<feature type="domain" description="DUF4326" evidence="1">
    <location>
        <begin position="12"/>
        <end position="130"/>
    </location>
</feature>
<dbReference type="InterPro" id="IPR025475">
    <property type="entry name" value="DUF4326"/>
</dbReference>
<name>A0ABV8FAG5_9ACTN</name>
<evidence type="ECO:0000313" key="3">
    <source>
        <dbReference type="Proteomes" id="UP001595698"/>
    </source>
</evidence>
<protein>
    <submittedName>
        <fullName evidence="2">DUF4326 domain-containing protein</fullName>
    </submittedName>
</protein>
<reference evidence="3" key="1">
    <citation type="journal article" date="2019" name="Int. J. Syst. Evol. Microbiol.">
        <title>The Global Catalogue of Microorganisms (GCM) 10K type strain sequencing project: providing services to taxonomists for standard genome sequencing and annotation.</title>
        <authorList>
            <consortium name="The Broad Institute Genomics Platform"/>
            <consortium name="The Broad Institute Genome Sequencing Center for Infectious Disease"/>
            <person name="Wu L."/>
            <person name="Ma J."/>
        </authorList>
    </citation>
    <scope>NUCLEOTIDE SEQUENCE [LARGE SCALE GENOMIC DNA]</scope>
    <source>
        <strain evidence="3">TBRC 7912</strain>
    </source>
</reference>
<evidence type="ECO:0000259" key="1">
    <source>
        <dbReference type="Pfam" id="PF14216"/>
    </source>
</evidence>
<comment type="caution">
    <text evidence="2">The sequence shown here is derived from an EMBL/GenBank/DDBJ whole genome shotgun (WGS) entry which is preliminary data.</text>
</comment>
<gene>
    <name evidence="2" type="ORF">ACFOYY_32700</name>
</gene>
<proteinExistence type="predicted"/>
<accession>A0ABV8FAG5</accession>
<keyword evidence="3" id="KW-1185">Reference proteome</keyword>
<evidence type="ECO:0000313" key="2">
    <source>
        <dbReference type="EMBL" id="MFC3984926.1"/>
    </source>
</evidence>